<protein>
    <submittedName>
        <fullName evidence="1">Uncharacterized protein</fullName>
    </submittedName>
</protein>
<evidence type="ECO:0000313" key="1">
    <source>
        <dbReference type="EMBL" id="TLX41096.1"/>
    </source>
</evidence>
<dbReference type="OrthoDB" id="9808963at2"/>
<accession>A0A6C1KNW9</accession>
<evidence type="ECO:0000313" key="2">
    <source>
        <dbReference type="Proteomes" id="UP000305131"/>
    </source>
</evidence>
<dbReference type="AlphaFoldDB" id="A0A6C1KNW9"/>
<reference evidence="1 2" key="1">
    <citation type="submission" date="2019-05" db="EMBL/GenBank/DDBJ databases">
        <authorList>
            <person name="Zhou X."/>
        </authorList>
    </citation>
    <scope>NUCLEOTIDE SEQUENCE [LARGE SCALE GENOMIC DNA]</scope>
    <source>
        <strain evidence="1 2">DSM 432</strain>
    </source>
</reference>
<proteinExistence type="predicted"/>
<dbReference type="EMBL" id="VAUP01000038">
    <property type="protein sequence ID" value="TLX41096.1"/>
    <property type="molecule type" value="Genomic_DNA"/>
</dbReference>
<dbReference type="RefSeq" id="WP_138401140.1">
    <property type="nucleotide sequence ID" value="NZ_JBAFVI010000003.1"/>
</dbReference>
<organism evidence="1 2">
    <name type="scientific">Xanthobacter autotrophicus</name>
    <dbReference type="NCBI Taxonomy" id="280"/>
    <lineage>
        <taxon>Bacteria</taxon>
        <taxon>Pseudomonadati</taxon>
        <taxon>Pseudomonadota</taxon>
        <taxon>Alphaproteobacteria</taxon>
        <taxon>Hyphomicrobiales</taxon>
        <taxon>Xanthobacteraceae</taxon>
        <taxon>Xanthobacter</taxon>
    </lineage>
</organism>
<sequence length="166" mass="17813">MGFADQPRRGYAAVDAGRCAVAAVLLLAWAMPAGASGSLDCSIDDKAIAFDAQAVFSHGLAASISNFRAELNARGKDAPPAFAKVEMDGTALAHHWFHGSELRLHLYHERAETPFGSLELVLRTRSRDKDETAFAGHYELKLFLAGVDGGKAFERTYRGRATCSAG</sequence>
<gene>
    <name evidence="1" type="ORF">FBQ73_19385</name>
</gene>
<dbReference type="GeneID" id="95775618"/>
<dbReference type="Proteomes" id="UP000305131">
    <property type="component" value="Unassembled WGS sequence"/>
</dbReference>
<name>A0A6C1KNW9_XANAU</name>
<comment type="caution">
    <text evidence="1">The sequence shown here is derived from an EMBL/GenBank/DDBJ whole genome shotgun (WGS) entry which is preliminary data.</text>
</comment>